<evidence type="ECO:0000313" key="4">
    <source>
        <dbReference type="Proteomes" id="UP000060630"/>
    </source>
</evidence>
<accession>A0A107JXR6</accession>
<feature type="region of interest" description="Disordered" evidence="1">
    <location>
        <begin position="255"/>
        <end position="275"/>
    </location>
</feature>
<sequence length="275" mass="29357">MRIESKEKSRVGMVLLAAIAMSLASSVASANMTVYPMAASIGSGGKSAAQLRVYSKSETTQYVKAIVKRVIDPATPHEREVSGMSSGDDAIVISPAKFALPAGGTRLVRVIPLGVPQKEVLYRVYLQPVAAPSDADADSATAGDVSGQVNFSLVWAPLIRVLPKTALPDLNVSHGSLTNTGNVRIGLLKVGACQSERDESSCQWTKFERSVYPDQQFKLDGLHPAPYVRIKYRVEGMSDVQQKVVPVHSINTMSASSANTETQPGRTIVSTNQGD</sequence>
<dbReference type="Proteomes" id="UP000060630">
    <property type="component" value="Unassembled WGS sequence"/>
</dbReference>
<protein>
    <submittedName>
        <fullName evidence="3">Fimbrial protein</fullName>
    </submittedName>
</protein>
<evidence type="ECO:0000256" key="2">
    <source>
        <dbReference type="SAM" id="SignalP"/>
    </source>
</evidence>
<comment type="caution">
    <text evidence="3">The sequence shown here is derived from an EMBL/GenBank/DDBJ whole genome shotgun (WGS) entry which is preliminary data.</text>
</comment>
<dbReference type="InterPro" id="IPR013783">
    <property type="entry name" value="Ig-like_fold"/>
</dbReference>
<gene>
    <name evidence="3" type="ORF">WL29_11600</name>
</gene>
<dbReference type="SUPFAM" id="SSF49354">
    <property type="entry name" value="PapD-like"/>
    <property type="match status" value="1"/>
</dbReference>
<reference evidence="3 4" key="1">
    <citation type="submission" date="2015-11" db="EMBL/GenBank/DDBJ databases">
        <title>Expanding the genomic diversity of Burkholderia species for the development of highly accurate diagnostics.</title>
        <authorList>
            <person name="Sahl J."/>
            <person name="Keim P."/>
            <person name="Wagner D."/>
        </authorList>
    </citation>
    <scope>NUCLEOTIDE SEQUENCE [LARGE SCALE GENOMIC DNA]</scope>
    <source>
        <strain evidence="3 4">MSMB2087WGS</strain>
    </source>
</reference>
<keyword evidence="2" id="KW-0732">Signal</keyword>
<dbReference type="AlphaFoldDB" id="A0A107JXR6"/>
<proteinExistence type="predicted"/>
<dbReference type="Gene3D" id="2.60.40.10">
    <property type="entry name" value="Immunoglobulins"/>
    <property type="match status" value="1"/>
</dbReference>
<feature type="chain" id="PRO_5007128021" evidence="2">
    <location>
        <begin position="31"/>
        <end position="275"/>
    </location>
</feature>
<evidence type="ECO:0000256" key="1">
    <source>
        <dbReference type="SAM" id="MobiDB-lite"/>
    </source>
</evidence>
<dbReference type="InterPro" id="IPR008962">
    <property type="entry name" value="PapD-like_sf"/>
</dbReference>
<organism evidence="3 4">
    <name type="scientific">Burkholderia ubonensis</name>
    <dbReference type="NCBI Taxonomy" id="101571"/>
    <lineage>
        <taxon>Bacteria</taxon>
        <taxon>Pseudomonadati</taxon>
        <taxon>Pseudomonadota</taxon>
        <taxon>Betaproteobacteria</taxon>
        <taxon>Burkholderiales</taxon>
        <taxon>Burkholderiaceae</taxon>
        <taxon>Burkholderia</taxon>
        <taxon>Burkholderia cepacia complex</taxon>
    </lineage>
</organism>
<dbReference type="Gene3D" id="2.60.40.3970">
    <property type="match status" value="1"/>
</dbReference>
<name>A0A107JXR6_9BURK</name>
<evidence type="ECO:0000313" key="3">
    <source>
        <dbReference type="EMBL" id="KWA86019.1"/>
    </source>
</evidence>
<feature type="signal peptide" evidence="2">
    <location>
        <begin position="1"/>
        <end position="30"/>
    </location>
</feature>
<dbReference type="EMBL" id="LPHD01000013">
    <property type="protein sequence ID" value="KWA86019.1"/>
    <property type="molecule type" value="Genomic_DNA"/>
</dbReference>